<evidence type="ECO:0000256" key="1">
    <source>
        <dbReference type="SAM" id="SignalP"/>
    </source>
</evidence>
<organism evidence="2 3">
    <name type="scientific">Tribolium castaneum</name>
    <name type="common">Red flour beetle</name>
    <dbReference type="NCBI Taxonomy" id="7070"/>
    <lineage>
        <taxon>Eukaryota</taxon>
        <taxon>Metazoa</taxon>
        <taxon>Ecdysozoa</taxon>
        <taxon>Arthropoda</taxon>
        <taxon>Hexapoda</taxon>
        <taxon>Insecta</taxon>
        <taxon>Pterygota</taxon>
        <taxon>Neoptera</taxon>
        <taxon>Endopterygota</taxon>
        <taxon>Coleoptera</taxon>
        <taxon>Polyphaga</taxon>
        <taxon>Cucujiformia</taxon>
        <taxon>Tenebrionidae</taxon>
        <taxon>Tenebrionidae incertae sedis</taxon>
        <taxon>Tribolium</taxon>
    </lineage>
</organism>
<feature type="chain" id="PRO_5007299725" evidence="1">
    <location>
        <begin position="23"/>
        <end position="58"/>
    </location>
</feature>
<protein>
    <submittedName>
        <fullName evidence="2">Uncharacterized protein</fullName>
    </submittedName>
</protein>
<evidence type="ECO:0000313" key="3">
    <source>
        <dbReference type="Proteomes" id="UP000007266"/>
    </source>
</evidence>
<dbReference type="InParanoid" id="A0A139WDF5"/>
<accession>A0A139WDF5</accession>
<proteinExistence type="predicted"/>
<name>A0A139WDF5_TRICA</name>
<keyword evidence="1" id="KW-0732">Signal</keyword>
<reference evidence="2 3" key="2">
    <citation type="journal article" date="2010" name="Nucleic Acids Res.">
        <title>BeetleBase in 2010: revisions to provide comprehensive genomic information for Tribolium castaneum.</title>
        <authorList>
            <person name="Kim H.S."/>
            <person name="Murphy T."/>
            <person name="Xia J."/>
            <person name="Caragea D."/>
            <person name="Park Y."/>
            <person name="Beeman R.W."/>
            <person name="Lorenzen M.D."/>
            <person name="Butcher S."/>
            <person name="Manak J.R."/>
            <person name="Brown S.J."/>
        </authorList>
    </citation>
    <scope>GENOME REANNOTATION</scope>
    <source>
        <strain evidence="2 3">Georgia GA2</strain>
    </source>
</reference>
<keyword evidence="3" id="KW-1185">Reference proteome</keyword>
<sequence length="58" mass="6122">MFNSKFVIVLVVAVMFILEIAAQSSGGPVNLNGTAEELIFFPPFFPPVPLPSGNRGGS</sequence>
<evidence type="ECO:0000313" key="2">
    <source>
        <dbReference type="EMBL" id="KYB25944.1"/>
    </source>
</evidence>
<gene>
    <name evidence="2" type="primary">AUGUSTUS-3.0.2_34113</name>
    <name evidence="2" type="ORF">TcasGA2_TC034113</name>
</gene>
<dbReference type="AlphaFoldDB" id="A0A139WDF5"/>
<dbReference type="EMBL" id="KQ971361">
    <property type="protein sequence ID" value="KYB25944.1"/>
    <property type="molecule type" value="Genomic_DNA"/>
</dbReference>
<reference evidence="2 3" key="1">
    <citation type="journal article" date="2008" name="Nature">
        <title>The genome of the model beetle and pest Tribolium castaneum.</title>
        <authorList>
            <consortium name="Tribolium Genome Sequencing Consortium"/>
            <person name="Richards S."/>
            <person name="Gibbs R.A."/>
            <person name="Weinstock G.M."/>
            <person name="Brown S.J."/>
            <person name="Denell R."/>
            <person name="Beeman R.W."/>
            <person name="Gibbs R."/>
            <person name="Beeman R.W."/>
            <person name="Brown S.J."/>
            <person name="Bucher G."/>
            <person name="Friedrich M."/>
            <person name="Grimmelikhuijzen C.J."/>
            <person name="Klingler M."/>
            <person name="Lorenzen M."/>
            <person name="Richards S."/>
            <person name="Roth S."/>
            <person name="Schroder R."/>
            <person name="Tautz D."/>
            <person name="Zdobnov E.M."/>
            <person name="Muzny D."/>
            <person name="Gibbs R.A."/>
            <person name="Weinstock G.M."/>
            <person name="Attaway T."/>
            <person name="Bell S."/>
            <person name="Buhay C.J."/>
            <person name="Chandrabose M.N."/>
            <person name="Chavez D."/>
            <person name="Clerk-Blankenburg K.P."/>
            <person name="Cree A."/>
            <person name="Dao M."/>
            <person name="Davis C."/>
            <person name="Chacko J."/>
            <person name="Dinh H."/>
            <person name="Dugan-Rocha S."/>
            <person name="Fowler G."/>
            <person name="Garner T.T."/>
            <person name="Garnes J."/>
            <person name="Gnirke A."/>
            <person name="Hawes A."/>
            <person name="Hernandez J."/>
            <person name="Hines S."/>
            <person name="Holder M."/>
            <person name="Hume J."/>
            <person name="Jhangiani S.N."/>
            <person name="Joshi V."/>
            <person name="Khan Z.M."/>
            <person name="Jackson L."/>
            <person name="Kovar C."/>
            <person name="Kowis A."/>
            <person name="Lee S."/>
            <person name="Lewis L.R."/>
            <person name="Margolis J."/>
            <person name="Morgan M."/>
            <person name="Nazareth L.V."/>
            <person name="Nguyen N."/>
            <person name="Okwuonu G."/>
            <person name="Parker D."/>
            <person name="Richards S."/>
            <person name="Ruiz S.J."/>
            <person name="Santibanez J."/>
            <person name="Savard J."/>
            <person name="Scherer S.E."/>
            <person name="Schneider B."/>
            <person name="Sodergren E."/>
            <person name="Tautz D."/>
            <person name="Vattahil S."/>
            <person name="Villasana D."/>
            <person name="White C.S."/>
            <person name="Wright R."/>
            <person name="Park Y."/>
            <person name="Beeman R.W."/>
            <person name="Lord J."/>
            <person name="Oppert B."/>
            <person name="Lorenzen M."/>
            <person name="Brown S."/>
            <person name="Wang L."/>
            <person name="Savard J."/>
            <person name="Tautz D."/>
            <person name="Richards S."/>
            <person name="Weinstock G."/>
            <person name="Gibbs R.A."/>
            <person name="Liu Y."/>
            <person name="Worley K."/>
            <person name="Weinstock G."/>
            <person name="Elsik C.G."/>
            <person name="Reese J.T."/>
            <person name="Elhaik E."/>
            <person name="Landan G."/>
            <person name="Graur D."/>
            <person name="Arensburger P."/>
            <person name="Atkinson P."/>
            <person name="Beeman R.W."/>
            <person name="Beidler J."/>
            <person name="Brown S.J."/>
            <person name="Demuth J.P."/>
            <person name="Drury D.W."/>
            <person name="Du Y.Z."/>
            <person name="Fujiwara H."/>
            <person name="Lorenzen M."/>
            <person name="Maselli V."/>
            <person name="Osanai M."/>
            <person name="Park Y."/>
            <person name="Robertson H.M."/>
            <person name="Tu Z."/>
            <person name="Wang J.J."/>
            <person name="Wang S."/>
            <person name="Richards S."/>
            <person name="Song H."/>
            <person name="Zhang L."/>
            <person name="Sodergren E."/>
            <person name="Werner D."/>
            <person name="Stanke M."/>
            <person name="Morgenstern B."/>
            <person name="Solovyev V."/>
            <person name="Kosarev P."/>
            <person name="Brown G."/>
            <person name="Chen H.C."/>
            <person name="Ermolaeva O."/>
            <person name="Hlavina W."/>
            <person name="Kapustin Y."/>
            <person name="Kiryutin B."/>
            <person name="Kitts P."/>
            <person name="Maglott D."/>
            <person name="Pruitt K."/>
            <person name="Sapojnikov V."/>
            <person name="Souvorov A."/>
            <person name="Mackey A.J."/>
            <person name="Waterhouse R.M."/>
            <person name="Wyder S."/>
            <person name="Zdobnov E.M."/>
            <person name="Zdobnov E.M."/>
            <person name="Wyder S."/>
            <person name="Kriventseva E.V."/>
            <person name="Kadowaki T."/>
            <person name="Bork P."/>
            <person name="Aranda M."/>
            <person name="Bao R."/>
            <person name="Beermann A."/>
            <person name="Berns N."/>
            <person name="Bolognesi R."/>
            <person name="Bonneton F."/>
            <person name="Bopp D."/>
            <person name="Brown S.J."/>
            <person name="Bucher G."/>
            <person name="Butts T."/>
            <person name="Chaumot A."/>
            <person name="Denell R.E."/>
            <person name="Ferrier D.E."/>
            <person name="Friedrich M."/>
            <person name="Gordon C.M."/>
            <person name="Jindra M."/>
            <person name="Klingler M."/>
            <person name="Lan Q."/>
            <person name="Lattorff H.M."/>
            <person name="Laudet V."/>
            <person name="von Levetsow C."/>
            <person name="Liu Z."/>
            <person name="Lutz R."/>
            <person name="Lynch J.A."/>
            <person name="da Fonseca R.N."/>
            <person name="Posnien N."/>
            <person name="Reuter R."/>
            <person name="Roth S."/>
            <person name="Savard J."/>
            <person name="Schinko J.B."/>
            <person name="Schmitt C."/>
            <person name="Schoppmeier M."/>
            <person name="Schroder R."/>
            <person name="Shippy T.D."/>
            <person name="Simonnet F."/>
            <person name="Marques-Souza H."/>
            <person name="Tautz D."/>
            <person name="Tomoyasu Y."/>
            <person name="Trauner J."/>
            <person name="Van der Zee M."/>
            <person name="Vervoort M."/>
            <person name="Wittkopp N."/>
            <person name="Wimmer E.A."/>
            <person name="Yang X."/>
            <person name="Jones A.K."/>
            <person name="Sattelle D.B."/>
            <person name="Ebert P.R."/>
            <person name="Nelson D."/>
            <person name="Scott J.G."/>
            <person name="Beeman R.W."/>
            <person name="Muthukrishnan S."/>
            <person name="Kramer K.J."/>
            <person name="Arakane Y."/>
            <person name="Beeman R.W."/>
            <person name="Zhu Q."/>
            <person name="Hogenkamp D."/>
            <person name="Dixit R."/>
            <person name="Oppert B."/>
            <person name="Jiang H."/>
            <person name="Zou Z."/>
            <person name="Marshall J."/>
            <person name="Elpidina E."/>
            <person name="Vinokurov K."/>
            <person name="Oppert C."/>
            <person name="Zou Z."/>
            <person name="Evans J."/>
            <person name="Lu Z."/>
            <person name="Zhao P."/>
            <person name="Sumathipala N."/>
            <person name="Altincicek B."/>
            <person name="Vilcinskas A."/>
            <person name="Williams M."/>
            <person name="Hultmark D."/>
            <person name="Hetru C."/>
            <person name="Jiang H."/>
            <person name="Grimmelikhuijzen C.J."/>
            <person name="Hauser F."/>
            <person name="Cazzamali G."/>
            <person name="Williamson M."/>
            <person name="Park Y."/>
            <person name="Li B."/>
            <person name="Tanaka Y."/>
            <person name="Predel R."/>
            <person name="Neupert S."/>
            <person name="Schachtner J."/>
            <person name="Verleyen P."/>
            <person name="Raible F."/>
            <person name="Bork P."/>
            <person name="Friedrich M."/>
            <person name="Walden K.K."/>
            <person name="Robertson H.M."/>
            <person name="Angeli S."/>
            <person name="Foret S."/>
            <person name="Bucher G."/>
            <person name="Schuetz S."/>
            <person name="Maleszka R."/>
            <person name="Wimmer E.A."/>
            <person name="Beeman R.W."/>
            <person name="Lorenzen M."/>
            <person name="Tomoyasu Y."/>
            <person name="Miller S.C."/>
            <person name="Grossmann D."/>
            <person name="Bucher G."/>
        </authorList>
    </citation>
    <scope>NUCLEOTIDE SEQUENCE [LARGE SCALE GENOMIC DNA]</scope>
    <source>
        <strain evidence="2 3">Georgia GA2</strain>
    </source>
</reference>
<dbReference type="Proteomes" id="UP000007266">
    <property type="component" value="Linkage group 8"/>
</dbReference>
<feature type="signal peptide" evidence="1">
    <location>
        <begin position="1"/>
        <end position="22"/>
    </location>
</feature>